<keyword evidence="3" id="KW-1185">Reference proteome</keyword>
<feature type="coiled-coil region" evidence="1">
    <location>
        <begin position="34"/>
        <end position="61"/>
    </location>
</feature>
<sequence>MPIYNKLVRDLIPEIISNNGSTMSIRKLDEEEYRKELRVKLNEETEEYLSAKSDVEALEELADVLELLYALSESHGFTPEQLEEVRKVKIIST</sequence>
<evidence type="ECO:0000313" key="2">
    <source>
        <dbReference type="EMBL" id="REE90629.1"/>
    </source>
</evidence>
<dbReference type="AlphaFoldDB" id="A0A3D9SNH3"/>
<gene>
    <name evidence="2" type="ORF">A8990_106134</name>
</gene>
<dbReference type="InterPro" id="IPR038735">
    <property type="entry name" value="MSMEG_1276-like_NTP-PPase_dom"/>
</dbReference>
<dbReference type="InterPro" id="IPR021130">
    <property type="entry name" value="PRib-ATP_PPHydrolase-like"/>
</dbReference>
<evidence type="ECO:0000256" key="1">
    <source>
        <dbReference type="SAM" id="Coils"/>
    </source>
</evidence>
<dbReference type="OrthoDB" id="9813491at2"/>
<dbReference type="RefSeq" id="WP_116188360.1">
    <property type="nucleotide sequence ID" value="NZ_QTTN01000006.1"/>
</dbReference>
<dbReference type="CDD" id="cd11532">
    <property type="entry name" value="NTP-PPase_COG4997"/>
    <property type="match status" value="1"/>
</dbReference>
<evidence type="ECO:0000313" key="3">
    <source>
        <dbReference type="Proteomes" id="UP000256304"/>
    </source>
</evidence>
<protein>
    <submittedName>
        <fullName evidence="2">Putative house-cleaning noncanonical NTP pyrophosphatase (MazG superfamily)</fullName>
    </submittedName>
</protein>
<dbReference type="Pfam" id="PF01503">
    <property type="entry name" value="PRA-PH"/>
    <property type="match status" value="1"/>
</dbReference>
<dbReference type="EMBL" id="QTTN01000006">
    <property type="protein sequence ID" value="REE90629.1"/>
    <property type="molecule type" value="Genomic_DNA"/>
</dbReference>
<dbReference type="Proteomes" id="UP000256304">
    <property type="component" value="Unassembled WGS sequence"/>
</dbReference>
<comment type="caution">
    <text evidence="2">The sequence shown here is derived from an EMBL/GenBank/DDBJ whole genome shotgun (WGS) entry which is preliminary data.</text>
</comment>
<dbReference type="SUPFAM" id="SSF101386">
    <property type="entry name" value="all-alpha NTP pyrophosphatases"/>
    <property type="match status" value="1"/>
</dbReference>
<reference evidence="2 3" key="1">
    <citation type="submission" date="2018-08" db="EMBL/GenBank/DDBJ databases">
        <title>Genomic Encyclopedia of Type Strains, Phase III (KMG-III): the genomes of soil and plant-associated and newly described type strains.</title>
        <authorList>
            <person name="Whitman W."/>
        </authorList>
    </citation>
    <scope>NUCLEOTIDE SEQUENCE [LARGE SCALE GENOMIC DNA]</scope>
    <source>
        <strain evidence="2 3">CGMCC 1.10966</strain>
    </source>
</reference>
<accession>A0A3D9SNH3</accession>
<proteinExistence type="predicted"/>
<name>A0A3D9SNH3_9BACL</name>
<organism evidence="2 3">
    <name type="scientific">Paenibacillus taihuensis</name>
    <dbReference type="NCBI Taxonomy" id="1156355"/>
    <lineage>
        <taxon>Bacteria</taxon>
        <taxon>Bacillati</taxon>
        <taxon>Bacillota</taxon>
        <taxon>Bacilli</taxon>
        <taxon>Bacillales</taxon>
        <taxon>Paenibacillaceae</taxon>
        <taxon>Paenibacillus</taxon>
    </lineage>
</organism>
<keyword evidence="1" id="KW-0175">Coiled coil</keyword>